<proteinExistence type="inferred from homology"/>
<dbReference type="EC" id="1.4.4.2" evidence="8"/>
<evidence type="ECO:0000256" key="3">
    <source>
        <dbReference type="ARBA" id="ARBA00010756"/>
    </source>
</evidence>
<keyword evidence="6 8" id="KW-0560">Oxidoreductase</keyword>
<evidence type="ECO:0000256" key="9">
    <source>
        <dbReference type="PIRSR" id="PIRSR603437-50"/>
    </source>
</evidence>
<dbReference type="HOGENOM" id="CLU_004620_3_2_11"/>
<dbReference type="AlphaFoldDB" id="Z9JNZ0"/>
<comment type="caution">
    <text evidence="12">The sequence shown here is derived from an EMBL/GenBank/DDBJ whole genome shotgun (WGS) entry which is preliminary data.</text>
</comment>
<comment type="function">
    <text evidence="2 8">The glycine cleavage system catalyzes the degradation of glycine. The P protein binds the alpha-amino group of glycine through its pyridoxal phosphate cofactor; CO(2) is released and the remaining methylamine moiety is then transferred to the lipoamide cofactor of the H protein.</text>
</comment>
<dbReference type="InterPro" id="IPR003437">
    <property type="entry name" value="GcvP"/>
</dbReference>
<dbReference type="CDD" id="cd00613">
    <property type="entry name" value="GDC-P"/>
    <property type="match status" value="2"/>
</dbReference>
<dbReference type="OrthoDB" id="9801272at2"/>
<evidence type="ECO:0000313" key="13">
    <source>
        <dbReference type="Proteomes" id="UP000023067"/>
    </source>
</evidence>
<evidence type="ECO:0000259" key="11">
    <source>
        <dbReference type="Pfam" id="PF21478"/>
    </source>
</evidence>
<dbReference type="GO" id="GO:0005829">
    <property type="term" value="C:cytosol"/>
    <property type="evidence" value="ECO:0007669"/>
    <property type="project" value="TreeGrafter"/>
</dbReference>
<dbReference type="GO" id="GO:0004375">
    <property type="term" value="F:glycine dehydrogenase (decarboxylating) activity"/>
    <property type="evidence" value="ECO:0007669"/>
    <property type="project" value="UniProtKB-EC"/>
</dbReference>
<dbReference type="eggNOG" id="COG1003">
    <property type="taxonomic scope" value="Bacteria"/>
</dbReference>
<feature type="domain" description="Glycine cleavage system P-protein N-terminal" evidence="10">
    <location>
        <begin position="487"/>
        <end position="748"/>
    </location>
</feature>
<keyword evidence="13" id="KW-1185">Reference proteome</keyword>
<feature type="domain" description="Glycine dehydrogenase C-terminal" evidence="11">
    <location>
        <begin position="800"/>
        <end position="921"/>
    </location>
</feature>
<evidence type="ECO:0000313" key="12">
    <source>
        <dbReference type="EMBL" id="EWS79904.1"/>
    </source>
</evidence>
<dbReference type="GO" id="GO:0005960">
    <property type="term" value="C:glycine cleavage complex"/>
    <property type="evidence" value="ECO:0007669"/>
    <property type="project" value="TreeGrafter"/>
</dbReference>
<dbReference type="Gene3D" id="3.90.1150.10">
    <property type="entry name" value="Aspartate Aminotransferase, domain 1"/>
    <property type="match status" value="2"/>
</dbReference>
<dbReference type="FunFam" id="3.40.640.10:FF:000007">
    <property type="entry name" value="glycine dehydrogenase (Decarboxylating), mitochondrial"/>
    <property type="match status" value="1"/>
</dbReference>
<dbReference type="GO" id="GO:0016594">
    <property type="term" value="F:glycine binding"/>
    <property type="evidence" value="ECO:0007669"/>
    <property type="project" value="TreeGrafter"/>
</dbReference>
<dbReference type="InterPro" id="IPR015424">
    <property type="entry name" value="PyrdxlP-dep_Trfase"/>
</dbReference>
<evidence type="ECO:0000256" key="6">
    <source>
        <dbReference type="ARBA" id="ARBA00023002"/>
    </source>
</evidence>
<evidence type="ECO:0000256" key="5">
    <source>
        <dbReference type="ARBA" id="ARBA00022898"/>
    </source>
</evidence>
<dbReference type="NCBIfam" id="TIGR00461">
    <property type="entry name" value="gcvP"/>
    <property type="match status" value="1"/>
</dbReference>
<evidence type="ECO:0000256" key="4">
    <source>
        <dbReference type="ARBA" id="ARBA00011690"/>
    </source>
</evidence>
<evidence type="ECO:0000256" key="8">
    <source>
        <dbReference type="HAMAP-Rule" id="MF_00711"/>
    </source>
</evidence>
<dbReference type="PANTHER" id="PTHR11773">
    <property type="entry name" value="GLYCINE DEHYDROGENASE, DECARBOXYLATING"/>
    <property type="match status" value="1"/>
</dbReference>
<dbReference type="Pfam" id="PF21478">
    <property type="entry name" value="GcvP2_C"/>
    <property type="match status" value="1"/>
</dbReference>
<dbReference type="Gene3D" id="3.40.640.10">
    <property type="entry name" value="Type I PLP-dependent aspartate aminotransferase-like (Major domain)"/>
    <property type="match status" value="2"/>
</dbReference>
<dbReference type="eggNOG" id="COG0403">
    <property type="taxonomic scope" value="Bacteria"/>
</dbReference>
<feature type="modified residue" description="N6-(pyridoxal phosphate)lysine" evidence="8 9">
    <location>
        <position position="719"/>
    </location>
</feature>
<dbReference type="HAMAP" id="MF_00711">
    <property type="entry name" value="GcvP"/>
    <property type="match status" value="1"/>
</dbReference>
<comment type="cofactor">
    <cofactor evidence="1 8 9">
        <name>pyridoxal 5'-phosphate</name>
        <dbReference type="ChEBI" id="CHEBI:597326"/>
    </cofactor>
</comment>
<organism evidence="12 13">
    <name type="scientific">Brachybacterium phenoliresistens</name>
    <dbReference type="NCBI Taxonomy" id="396014"/>
    <lineage>
        <taxon>Bacteria</taxon>
        <taxon>Bacillati</taxon>
        <taxon>Actinomycetota</taxon>
        <taxon>Actinomycetes</taxon>
        <taxon>Micrococcales</taxon>
        <taxon>Dermabacteraceae</taxon>
        <taxon>Brachybacterium</taxon>
    </lineage>
</organism>
<feature type="domain" description="Glycine cleavage system P-protein N-terminal" evidence="10">
    <location>
        <begin position="16"/>
        <end position="445"/>
    </location>
</feature>
<sequence length="997" mass="106644">MTTASQNTDLGPFVSRHVGTDDAAQRRMLDVLGLDSLDALLEAAVPGTILLDRRTDDALGEGASEAEVLAELRELAARNTVRTPLLGEGYYGTHTPPVIQRNVLENPAWYTAYTPYQPEISQGRLEALLNYQTMVADLTGLPIANSSMLDEATSAAEAMLLARRKTRAKSARFLVDQDVFTATLAVVRGRAEAVGIELVVADLSDPETADAALADGAFGALVQYPSASGRIWDPRALFEKVHGAGGLAIAATDLLALTLLTSPGELGADVAVGSSQRFGVPLGFGGPHAGFMSVHSGLERQLPGRLVGVSRDAAGAPAYRLALQTREQHIRREKATSNICTAQVLLAVMASMYAVYHGPEGVTAIARQVAARTADLAAHLRAEGFALTHEAFFDTLVVSVPGAARALEETFHEAGYLLRVLDEDHVRVSLDETVDAAALDAIAALFEQHSPRERVDVPDTADESPAGGEVGGAWPQALRRTSTFLQDPVFTSFHSETAMMRYLRRLADKDYALDRGMIPLGSCTMKLNAAVEMSAVTWPEFSGPHPFAPEEDVEGYLELIDQLERWLAAVTGYDTVSLQPNAGSQGELAGLLAITAYHRSRGEADRTVCLVPSSAHGTNAASAVLAGMRVVVVASDAEGNVDLDDLKQKIKDHAEDLAAIMITYPSTHGVYEEEIRTVCQLVHDAGGQVYVDGANLNALLEVARPGEFGGDVSHLNLHKTFCIPHGGGGPGVGPVAAKAHLAPFLPGHPLAQRAEHAVLAHAPVVHGGATVSQAPYGSPSILPIPWAYIRLMGAQGLRHATASAVLAANYIAKRLEGTFETLYRGRSGFVAHECILDLRPFTARTGITVDDVAKRLIDYGFHAPTMSFPVAGTLMVEPTESEDLAELERFVSAMLMIAQEAEEVVAGTWPKDDNPLVGAPHTAEAVVSGTWDHPYSREVAVYPGVHAARSLDLGTYHMTEQMRIQAKYWPPVRRIDQAYGDRNLVCTCPPLDAYDQG</sequence>
<dbReference type="PANTHER" id="PTHR11773:SF1">
    <property type="entry name" value="GLYCINE DEHYDROGENASE (DECARBOXYLATING), MITOCHONDRIAL"/>
    <property type="match status" value="1"/>
</dbReference>
<evidence type="ECO:0000259" key="10">
    <source>
        <dbReference type="Pfam" id="PF02347"/>
    </source>
</evidence>
<dbReference type="InterPro" id="IPR049315">
    <property type="entry name" value="GDC-P_N"/>
</dbReference>
<dbReference type="SUPFAM" id="SSF53383">
    <property type="entry name" value="PLP-dependent transferases"/>
    <property type="match status" value="2"/>
</dbReference>
<dbReference type="InterPro" id="IPR049316">
    <property type="entry name" value="GDC-P_C"/>
</dbReference>
<dbReference type="InterPro" id="IPR015422">
    <property type="entry name" value="PyrdxlP-dep_Trfase_small"/>
</dbReference>
<name>Z9JNZ0_9MICO</name>
<dbReference type="RefSeq" id="WP_038374130.1">
    <property type="nucleotide sequence ID" value="NZ_KK070005.1"/>
</dbReference>
<dbReference type="InterPro" id="IPR020581">
    <property type="entry name" value="GDC_P"/>
</dbReference>
<keyword evidence="5 8" id="KW-0663">Pyridoxal phosphate</keyword>
<evidence type="ECO:0000256" key="1">
    <source>
        <dbReference type="ARBA" id="ARBA00001933"/>
    </source>
</evidence>
<dbReference type="InterPro" id="IPR015421">
    <property type="entry name" value="PyrdxlP-dep_Trfase_major"/>
</dbReference>
<comment type="subunit">
    <text evidence="4 8">The glycine cleavage system is composed of four proteins: P, T, L and H.</text>
</comment>
<dbReference type="Pfam" id="PF02347">
    <property type="entry name" value="GDC-P"/>
    <property type="match status" value="2"/>
</dbReference>
<dbReference type="NCBIfam" id="NF003346">
    <property type="entry name" value="PRK04366.1"/>
    <property type="match status" value="1"/>
</dbReference>
<evidence type="ECO:0000256" key="2">
    <source>
        <dbReference type="ARBA" id="ARBA00003788"/>
    </source>
</evidence>
<gene>
    <name evidence="8" type="primary">gcvP</name>
    <name evidence="12" type="ORF">BF93_08845</name>
</gene>
<dbReference type="GO" id="GO:0019464">
    <property type="term" value="P:glycine decarboxylation via glycine cleavage system"/>
    <property type="evidence" value="ECO:0007669"/>
    <property type="project" value="UniProtKB-UniRule"/>
</dbReference>
<dbReference type="PATRIC" id="fig|396014.3.peg.3268"/>
<dbReference type="EMBL" id="JDYK01000022">
    <property type="protein sequence ID" value="EWS79904.1"/>
    <property type="molecule type" value="Genomic_DNA"/>
</dbReference>
<accession>Z9JNZ0</accession>
<dbReference type="Proteomes" id="UP000023067">
    <property type="component" value="Unassembled WGS sequence"/>
</dbReference>
<reference evidence="12 13" key="1">
    <citation type="submission" date="2014-02" db="EMBL/GenBank/DDBJ databases">
        <title>Genome sequence of Brachybacterium phenoliresistens strain W13A50.</title>
        <authorList>
            <person name="Wang X."/>
        </authorList>
    </citation>
    <scope>NUCLEOTIDE SEQUENCE [LARGE SCALE GENOMIC DNA]</scope>
    <source>
        <strain evidence="12 13">W13A50</strain>
    </source>
</reference>
<dbReference type="GO" id="GO:0030170">
    <property type="term" value="F:pyridoxal phosphate binding"/>
    <property type="evidence" value="ECO:0007669"/>
    <property type="project" value="TreeGrafter"/>
</dbReference>
<dbReference type="STRING" id="396014.BF93_08845"/>
<protein>
    <recommendedName>
        <fullName evidence="8">Glycine dehydrogenase (decarboxylating)</fullName>
        <ecNumber evidence="8">1.4.4.2</ecNumber>
    </recommendedName>
    <alternativeName>
        <fullName evidence="8">Glycine cleavage system P-protein</fullName>
    </alternativeName>
    <alternativeName>
        <fullName evidence="8">Glycine decarboxylase</fullName>
    </alternativeName>
    <alternativeName>
        <fullName evidence="8">Glycine dehydrogenase (aminomethyl-transferring)</fullName>
    </alternativeName>
</protein>
<dbReference type="FunFam" id="3.40.640.10:FF:000005">
    <property type="entry name" value="Glycine dehydrogenase (decarboxylating), mitochondrial"/>
    <property type="match status" value="1"/>
</dbReference>
<evidence type="ECO:0000256" key="7">
    <source>
        <dbReference type="ARBA" id="ARBA00049026"/>
    </source>
</evidence>
<comment type="similarity">
    <text evidence="3 8">Belongs to the GcvP family.</text>
</comment>
<comment type="catalytic activity">
    <reaction evidence="7 8">
        <text>N(6)-[(R)-lipoyl]-L-lysyl-[glycine-cleavage complex H protein] + glycine + H(+) = N(6)-[(R)-S(8)-aminomethyldihydrolipoyl]-L-lysyl-[glycine-cleavage complex H protein] + CO2</text>
        <dbReference type="Rhea" id="RHEA:24304"/>
        <dbReference type="Rhea" id="RHEA-COMP:10494"/>
        <dbReference type="Rhea" id="RHEA-COMP:10495"/>
        <dbReference type="ChEBI" id="CHEBI:15378"/>
        <dbReference type="ChEBI" id="CHEBI:16526"/>
        <dbReference type="ChEBI" id="CHEBI:57305"/>
        <dbReference type="ChEBI" id="CHEBI:83099"/>
        <dbReference type="ChEBI" id="CHEBI:83143"/>
        <dbReference type="EC" id="1.4.4.2"/>
    </reaction>
</comment>